<dbReference type="PRINTS" id="PR00783">
    <property type="entry name" value="MINTRINSICP"/>
</dbReference>
<evidence type="ECO:0000256" key="3">
    <source>
        <dbReference type="ARBA" id="ARBA00022448"/>
    </source>
</evidence>
<dbReference type="Pfam" id="PF00230">
    <property type="entry name" value="MIP"/>
    <property type="match status" value="1"/>
</dbReference>
<evidence type="ECO:0000256" key="4">
    <source>
        <dbReference type="ARBA" id="ARBA00022692"/>
    </source>
</evidence>
<dbReference type="PANTHER" id="PTHR43829">
    <property type="entry name" value="AQUAPORIN OR AQUAGLYCEROPORIN RELATED"/>
    <property type="match status" value="1"/>
</dbReference>
<accession>A0ABM1EXV4</accession>
<gene>
    <name evidence="11" type="primary">LOC106816897</name>
</gene>
<evidence type="ECO:0000256" key="7">
    <source>
        <dbReference type="ARBA" id="ARBA00045280"/>
    </source>
</evidence>
<dbReference type="InterPro" id="IPR000425">
    <property type="entry name" value="MIP"/>
</dbReference>
<comment type="function">
    <text evidence="7">Aquaglyceroporin that may modulate the water content and osmolytes during anhydrobiosis.</text>
</comment>
<dbReference type="InterPro" id="IPR050363">
    <property type="entry name" value="MIP/Aquaporin"/>
</dbReference>
<comment type="subcellular location">
    <subcellularLocation>
        <location evidence="1">Membrane</location>
        <topology evidence="1">Multi-pass membrane protein</topology>
    </subcellularLocation>
</comment>
<dbReference type="Gene3D" id="1.20.1080.10">
    <property type="entry name" value="Glycerol uptake facilitator protein"/>
    <property type="match status" value="1"/>
</dbReference>
<dbReference type="Proteomes" id="UP000695022">
    <property type="component" value="Unplaced"/>
</dbReference>
<keyword evidence="4 8" id="KW-0812">Transmembrane</keyword>
<evidence type="ECO:0000313" key="10">
    <source>
        <dbReference type="Proteomes" id="UP000695022"/>
    </source>
</evidence>
<dbReference type="SUPFAM" id="SSF81338">
    <property type="entry name" value="Aquaporin-like"/>
    <property type="match status" value="1"/>
</dbReference>
<keyword evidence="3 8" id="KW-0813">Transport</keyword>
<sequence>MNWLNILTINRTKMVIGCGSIAQVVLSKETAGGFLTVNFGWWLGVMLGVYVCGGVSGGHINPAITLAMAILGRTPWHKVCFYWTGQYLGAITGAAVVYGVYFDALNDFDGGVRQIDGAQGTAGIFGTYPKPFLSWQSGFGDQVMVWLRLKTHPAKRESLIP</sequence>
<keyword evidence="5 9" id="KW-1133">Transmembrane helix</keyword>
<dbReference type="PROSITE" id="PS00221">
    <property type="entry name" value="MIP"/>
    <property type="match status" value="1"/>
</dbReference>
<feature type="transmembrane region" description="Helical" evidence="9">
    <location>
        <begin position="79"/>
        <end position="101"/>
    </location>
</feature>
<evidence type="ECO:0000256" key="1">
    <source>
        <dbReference type="ARBA" id="ARBA00004141"/>
    </source>
</evidence>
<evidence type="ECO:0000256" key="6">
    <source>
        <dbReference type="ARBA" id="ARBA00023136"/>
    </source>
</evidence>
<protein>
    <submittedName>
        <fullName evidence="11">Aquaporin-9-like</fullName>
    </submittedName>
</protein>
<name>A0ABM1EXV4_PRICU</name>
<evidence type="ECO:0000256" key="9">
    <source>
        <dbReference type="SAM" id="Phobius"/>
    </source>
</evidence>
<keyword evidence="10" id="KW-1185">Reference proteome</keyword>
<evidence type="ECO:0000313" key="11">
    <source>
        <dbReference type="RefSeq" id="XP_014677025.1"/>
    </source>
</evidence>
<evidence type="ECO:0000256" key="8">
    <source>
        <dbReference type="RuleBase" id="RU000477"/>
    </source>
</evidence>
<evidence type="ECO:0000256" key="5">
    <source>
        <dbReference type="ARBA" id="ARBA00022989"/>
    </source>
</evidence>
<reference evidence="11" key="1">
    <citation type="submission" date="2025-08" db="UniProtKB">
        <authorList>
            <consortium name="RefSeq"/>
        </authorList>
    </citation>
    <scope>IDENTIFICATION</scope>
</reference>
<comment type="similarity">
    <text evidence="2 8">Belongs to the MIP/aquaporin (TC 1.A.8) family.</text>
</comment>
<evidence type="ECO:0000256" key="2">
    <source>
        <dbReference type="ARBA" id="ARBA00006175"/>
    </source>
</evidence>
<dbReference type="PANTHER" id="PTHR43829:SF9">
    <property type="entry name" value="AQUAPORIN-9"/>
    <property type="match status" value="1"/>
</dbReference>
<feature type="transmembrane region" description="Helical" evidence="9">
    <location>
        <begin position="39"/>
        <end position="58"/>
    </location>
</feature>
<dbReference type="InterPro" id="IPR023271">
    <property type="entry name" value="Aquaporin-like"/>
</dbReference>
<proteinExistence type="inferred from homology"/>
<dbReference type="GeneID" id="106816897"/>
<keyword evidence="6 9" id="KW-0472">Membrane</keyword>
<organism evidence="10 11">
    <name type="scientific">Priapulus caudatus</name>
    <name type="common">Priapulid worm</name>
    <dbReference type="NCBI Taxonomy" id="37621"/>
    <lineage>
        <taxon>Eukaryota</taxon>
        <taxon>Metazoa</taxon>
        <taxon>Ecdysozoa</taxon>
        <taxon>Scalidophora</taxon>
        <taxon>Priapulida</taxon>
        <taxon>Priapulimorpha</taxon>
        <taxon>Priapulimorphida</taxon>
        <taxon>Priapulidae</taxon>
        <taxon>Priapulus</taxon>
    </lineage>
</organism>
<dbReference type="InterPro" id="IPR022357">
    <property type="entry name" value="MIP_CS"/>
</dbReference>
<dbReference type="RefSeq" id="XP_014677025.1">
    <property type="nucleotide sequence ID" value="XM_014821539.1"/>
</dbReference>